<gene>
    <name evidence="1" type="ORF">BCR36DRAFT_587062</name>
</gene>
<organism evidence="1 2">
    <name type="scientific">Piromyces finnis</name>
    <dbReference type="NCBI Taxonomy" id="1754191"/>
    <lineage>
        <taxon>Eukaryota</taxon>
        <taxon>Fungi</taxon>
        <taxon>Fungi incertae sedis</taxon>
        <taxon>Chytridiomycota</taxon>
        <taxon>Chytridiomycota incertae sedis</taxon>
        <taxon>Neocallimastigomycetes</taxon>
        <taxon>Neocallimastigales</taxon>
        <taxon>Neocallimastigaceae</taxon>
        <taxon>Piromyces</taxon>
    </lineage>
</organism>
<dbReference type="AlphaFoldDB" id="A0A1Y1UX57"/>
<accession>A0A1Y1UX57</accession>
<dbReference type="Proteomes" id="UP000193719">
    <property type="component" value="Unassembled WGS sequence"/>
</dbReference>
<keyword evidence="2" id="KW-1185">Reference proteome</keyword>
<dbReference type="EMBL" id="MCFH01000061">
    <property type="protein sequence ID" value="ORX42712.1"/>
    <property type="molecule type" value="Genomic_DNA"/>
</dbReference>
<reference evidence="1 2" key="2">
    <citation type="submission" date="2016-08" db="EMBL/GenBank/DDBJ databases">
        <title>Pervasive Adenine N6-methylation of Active Genes in Fungi.</title>
        <authorList>
            <consortium name="DOE Joint Genome Institute"/>
            <person name="Mondo S.J."/>
            <person name="Dannebaum R.O."/>
            <person name="Kuo R.C."/>
            <person name="Labutti K."/>
            <person name="Haridas S."/>
            <person name="Kuo A."/>
            <person name="Salamov A."/>
            <person name="Ahrendt S.R."/>
            <person name="Lipzen A."/>
            <person name="Sullivan W."/>
            <person name="Andreopoulos W.B."/>
            <person name="Clum A."/>
            <person name="Lindquist E."/>
            <person name="Daum C."/>
            <person name="Ramamoorthy G.K."/>
            <person name="Gryganskyi A."/>
            <person name="Culley D."/>
            <person name="Magnuson J.K."/>
            <person name="James T.Y."/>
            <person name="O'Malley M.A."/>
            <person name="Stajich J.E."/>
            <person name="Spatafora J.W."/>
            <person name="Visel A."/>
            <person name="Grigoriev I.V."/>
        </authorList>
    </citation>
    <scope>NUCLEOTIDE SEQUENCE [LARGE SCALE GENOMIC DNA]</scope>
    <source>
        <strain evidence="2">finn</strain>
    </source>
</reference>
<evidence type="ECO:0000313" key="2">
    <source>
        <dbReference type="Proteomes" id="UP000193719"/>
    </source>
</evidence>
<reference evidence="1 2" key="1">
    <citation type="submission" date="2016-08" db="EMBL/GenBank/DDBJ databases">
        <title>Genomes of anaerobic fungi encode conserved fungal cellulosomes for biomass hydrolysis.</title>
        <authorList>
            <consortium name="DOE Joint Genome Institute"/>
            <person name="Haitjema C.H."/>
            <person name="Gilmore S.P."/>
            <person name="Henske J.K."/>
            <person name="Solomon K.V."/>
            <person name="De Groot R."/>
            <person name="Kuo A."/>
            <person name="Mondo S.J."/>
            <person name="Salamov A.A."/>
            <person name="Labutti K."/>
            <person name="Zhao Z."/>
            <person name="Chiniquy J."/>
            <person name="Barry K."/>
            <person name="Brewer H.M."/>
            <person name="Purvine S.O."/>
            <person name="Wright A.T."/>
            <person name="Boxma B."/>
            <person name="Van Alen T."/>
            <person name="Hackstein J.H."/>
            <person name="Baker S.E."/>
            <person name="Grigoriev I.V."/>
            <person name="O'Malley M.A."/>
        </authorList>
    </citation>
    <scope>NUCLEOTIDE SEQUENCE [LARGE SCALE GENOMIC DNA]</scope>
    <source>
        <strain evidence="2">finn</strain>
    </source>
</reference>
<name>A0A1Y1UX57_9FUNG</name>
<protein>
    <submittedName>
        <fullName evidence="1">Uncharacterized protein</fullName>
    </submittedName>
</protein>
<comment type="caution">
    <text evidence="1">The sequence shown here is derived from an EMBL/GenBank/DDBJ whole genome shotgun (WGS) entry which is preliminary data.</text>
</comment>
<proteinExistence type="predicted"/>
<sequence>MNDPENIILKGIAEPPSIYVIYKMFFKHILKYEINSENKDIIDKDKVSECILRLLYNIGEITKEKIIIENGTINKSTVELIFRYVISQNDEAIRKYIDINLKNQNKKQELMMKGKNVLRIFAKEVEESQ</sequence>
<evidence type="ECO:0000313" key="1">
    <source>
        <dbReference type="EMBL" id="ORX42712.1"/>
    </source>
</evidence>